<name>A0ACB9P8H5_BAUVA</name>
<keyword evidence="2" id="KW-1185">Reference proteome</keyword>
<gene>
    <name evidence="1" type="ORF">L6164_012123</name>
</gene>
<evidence type="ECO:0000313" key="1">
    <source>
        <dbReference type="EMBL" id="KAI4344948.1"/>
    </source>
</evidence>
<accession>A0ACB9P8H5</accession>
<dbReference type="Proteomes" id="UP000828941">
    <property type="component" value="Chromosome 5"/>
</dbReference>
<organism evidence="1 2">
    <name type="scientific">Bauhinia variegata</name>
    <name type="common">Purple orchid tree</name>
    <name type="synonym">Phanera variegata</name>
    <dbReference type="NCBI Taxonomy" id="167791"/>
    <lineage>
        <taxon>Eukaryota</taxon>
        <taxon>Viridiplantae</taxon>
        <taxon>Streptophyta</taxon>
        <taxon>Embryophyta</taxon>
        <taxon>Tracheophyta</taxon>
        <taxon>Spermatophyta</taxon>
        <taxon>Magnoliopsida</taxon>
        <taxon>eudicotyledons</taxon>
        <taxon>Gunneridae</taxon>
        <taxon>Pentapetalae</taxon>
        <taxon>rosids</taxon>
        <taxon>fabids</taxon>
        <taxon>Fabales</taxon>
        <taxon>Fabaceae</taxon>
        <taxon>Cercidoideae</taxon>
        <taxon>Cercideae</taxon>
        <taxon>Bauhiniinae</taxon>
        <taxon>Bauhinia</taxon>
    </lineage>
</organism>
<comment type="caution">
    <text evidence="1">The sequence shown here is derived from an EMBL/GenBank/DDBJ whole genome shotgun (WGS) entry which is preliminary data.</text>
</comment>
<proteinExistence type="predicted"/>
<protein>
    <submittedName>
        <fullName evidence="1">Uncharacterized protein</fullName>
    </submittedName>
</protein>
<dbReference type="EMBL" id="CM039430">
    <property type="protein sequence ID" value="KAI4344948.1"/>
    <property type="molecule type" value="Genomic_DNA"/>
</dbReference>
<evidence type="ECO:0000313" key="2">
    <source>
        <dbReference type="Proteomes" id="UP000828941"/>
    </source>
</evidence>
<sequence>MKDMFAVFFMLLVASPYCLCIRMIADANPNFNVMDYGAKGDGQTDDSQAFLKVWKNVCNATGTPTLLIPQGKTFLLQPISFMGACNPTSITVELQGDLVAPNSMDAWKWPDSNTNKGYWIRFSDINGLVVNGGGQIDGQGAPWWKYPNNPRPVALSFHNCRGLQLINLTNINSPGGHMSVNGCNGSLFSNLHIIAPGDSPNTDGIDISSSSNVIIQHSEMRTGDDCIAINGGSSFINVTDVACGPGHGISIGSLGKNGAYETVEEIHVKNCSFNGSSNGARIKTWVGGSGYARKITFENINFTATANPVIMDQHYDPRYADTTNSAVKVSDVTYYQLYGTSAVENAIQLDCDNSSGCTNIVLNDINIASSDPGKKTFASCNNAHGISSSCTPAIPCLLN</sequence>
<reference evidence="1 2" key="1">
    <citation type="journal article" date="2022" name="DNA Res.">
        <title>Chromosomal-level genome assembly of the orchid tree Bauhinia variegata (Leguminosae; Cercidoideae) supports the allotetraploid origin hypothesis of Bauhinia.</title>
        <authorList>
            <person name="Zhong Y."/>
            <person name="Chen Y."/>
            <person name="Zheng D."/>
            <person name="Pang J."/>
            <person name="Liu Y."/>
            <person name="Luo S."/>
            <person name="Meng S."/>
            <person name="Qian L."/>
            <person name="Wei D."/>
            <person name="Dai S."/>
            <person name="Zhou R."/>
        </authorList>
    </citation>
    <scope>NUCLEOTIDE SEQUENCE [LARGE SCALE GENOMIC DNA]</scope>
    <source>
        <strain evidence="1">BV-YZ2020</strain>
    </source>
</reference>